<keyword evidence="1" id="KW-1133">Transmembrane helix</keyword>
<protein>
    <submittedName>
        <fullName evidence="2">Uncharacterized protein</fullName>
    </submittedName>
</protein>
<gene>
    <name evidence="2" type="ORF">SU32_15405</name>
</gene>
<dbReference type="EMBL" id="JXMU01000028">
    <property type="protein sequence ID" value="KPB00188.1"/>
    <property type="molecule type" value="Genomic_DNA"/>
</dbReference>
<keyword evidence="1" id="KW-0472">Membrane</keyword>
<evidence type="ECO:0000313" key="2">
    <source>
        <dbReference type="EMBL" id="KPB00188.1"/>
    </source>
</evidence>
<dbReference type="PATRIC" id="fig|1514904.3.peg.2226"/>
<keyword evidence="1" id="KW-0812">Transmembrane</keyword>
<comment type="caution">
    <text evidence="2">The sequence shown here is derived from an EMBL/GenBank/DDBJ whole genome shotgun (WGS) entry which is preliminary data.</text>
</comment>
<sequence length="122" mass="13696">MAHGQRTILRGLAVLLRRRPLLASAFLAAAALTFIFGLKALVHFTYWTDHRQRPIASWMSINHIARVWKVDAHELNDALQISDNALNGVSIARIAKEQDKPVSVIIMQIQSVIEEEYGEPPS</sequence>
<dbReference type="RefSeq" id="WP_054000267.1">
    <property type="nucleotide sequence ID" value="NZ_JXMU01000028.1"/>
</dbReference>
<proteinExistence type="predicted"/>
<dbReference type="AlphaFoldDB" id="A0A0N0E6M3"/>
<evidence type="ECO:0000313" key="3">
    <source>
        <dbReference type="Proteomes" id="UP000038011"/>
    </source>
</evidence>
<accession>A0A0N0E6M3</accession>
<organism evidence="2 3">
    <name type="scientific">Ahrensia marina</name>
    <dbReference type="NCBI Taxonomy" id="1514904"/>
    <lineage>
        <taxon>Bacteria</taxon>
        <taxon>Pseudomonadati</taxon>
        <taxon>Pseudomonadota</taxon>
        <taxon>Alphaproteobacteria</taxon>
        <taxon>Hyphomicrobiales</taxon>
        <taxon>Ahrensiaceae</taxon>
        <taxon>Ahrensia</taxon>
    </lineage>
</organism>
<feature type="transmembrane region" description="Helical" evidence="1">
    <location>
        <begin position="21"/>
        <end position="47"/>
    </location>
</feature>
<name>A0A0N0E6M3_9HYPH</name>
<dbReference type="STRING" id="1514904.SU32_15405"/>
<keyword evidence="3" id="KW-1185">Reference proteome</keyword>
<dbReference type="Proteomes" id="UP000038011">
    <property type="component" value="Unassembled WGS sequence"/>
</dbReference>
<dbReference type="OrthoDB" id="159440at2"/>
<reference evidence="2 3" key="1">
    <citation type="submission" date="2015-01" db="EMBL/GenBank/DDBJ databases">
        <title>Ahrensia donghaiensis sp. nov., a novel dimethylsulphoniopropionate-cleavage bacterium isolated from seawater and emended descriptions of the genus Ahrensia and Ahrensia kielensis.</title>
        <authorList>
            <person name="Liu J."/>
        </authorList>
    </citation>
    <scope>NUCLEOTIDE SEQUENCE [LARGE SCALE GENOMIC DNA]</scope>
    <source>
        <strain evidence="2 3">LZD062</strain>
    </source>
</reference>
<evidence type="ECO:0000256" key="1">
    <source>
        <dbReference type="SAM" id="Phobius"/>
    </source>
</evidence>